<dbReference type="GO" id="GO:0005886">
    <property type="term" value="C:plasma membrane"/>
    <property type="evidence" value="ECO:0007669"/>
    <property type="project" value="TreeGrafter"/>
</dbReference>
<accession>E5XQK6</accession>
<comment type="caution">
    <text evidence="8">The sequence shown here is derived from an EMBL/GenBank/DDBJ whole genome shotgun (WGS) entry which is preliminary data.</text>
</comment>
<protein>
    <recommendedName>
        <fullName evidence="7">GtrA/DPMS transmembrane domain-containing protein</fullName>
    </recommendedName>
</protein>
<comment type="similarity">
    <text evidence="2">Belongs to the GtrA family.</text>
</comment>
<comment type="subcellular location">
    <subcellularLocation>
        <location evidence="1">Membrane</location>
        <topology evidence="1">Multi-pass membrane protein</topology>
    </subcellularLocation>
</comment>
<evidence type="ECO:0000256" key="3">
    <source>
        <dbReference type="ARBA" id="ARBA00022692"/>
    </source>
</evidence>
<sequence length="150" mass="16001">MPNDSSASPAQPEAALGLKTQVLRFLVTGVFSAVVDYGLVMALSQLGVPPNAANIVGFVVGTTVAYLINRRWTFQAEPSSKRFMQVAALYAVAFLLRTGLFAGALALLLSWGAAKFFAESAAWVVAQGTVTVMNFLVQRLVIFRGSASER</sequence>
<evidence type="ECO:0000256" key="1">
    <source>
        <dbReference type="ARBA" id="ARBA00004141"/>
    </source>
</evidence>
<dbReference type="eggNOG" id="COG2246">
    <property type="taxonomic scope" value="Bacteria"/>
</dbReference>
<evidence type="ECO:0000256" key="2">
    <source>
        <dbReference type="ARBA" id="ARBA00009399"/>
    </source>
</evidence>
<evidence type="ECO:0000313" key="9">
    <source>
        <dbReference type="Proteomes" id="UP000004816"/>
    </source>
</evidence>
<evidence type="ECO:0000256" key="4">
    <source>
        <dbReference type="ARBA" id="ARBA00022989"/>
    </source>
</evidence>
<dbReference type="GO" id="GO:0000271">
    <property type="term" value="P:polysaccharide biosynthetic process"/>
    <property type="evidence" value="ECO:0007669"/>
    <property type="project" value="InterPro"/>
</dbReference>
<dbReference type="AlphaFoldDB" id="E5XQK6"/>
<dbReference type="PANTHER" id="PTHR38459:SF6">
    <property type="entry name" value="ARABINOGALACTAN BIOSYNTHESIS RECRUITING PROTEIN RV3789"/>
    <property type="match status" value="1"/>
</dbReference>
<keyword evidence="4 6" id="KW-1133">Transmembrane helix</keyword>
<keyword evidence="9" id="KW-1185">Reference proteome</keyword>
<keyword evidence="3 6" id="KW-0812">Transmembrane</keyword>
<dbReference type="RefSeq" id="WP_007469533.1">
    <property type="nucleotide sequence ID" value="NZ_KI391953.1"/>
</dbReference>
<keyword evidence="5 6" id="KW-0472">Membrane</keyword>
<dbReference type="EMBL" id="ACZI02000002">
    <property type="protein sequence ID" value="EFV13380.1"/>
    <property type="molecule type" value="Genomic_DNA"/>
</dbReference>
<dbReference type="InterPro" id="IPR007267">
    <property type="entry name" value="GtrA_DPMS_TM"/>
</dbReference>
<evidence type="ECO:0000256" key="5">
    <source>
        <dbReference type="ARBA" id="ARBA00023136"/>
    </source>
</evidence>
<name>E5XQK6_SEGRC</name>
<evidence type="ECO:0000256" key="6">
    <source>
        <dbReference type="SAM" id="Phobius"/>
    </source>
</evidence>
<gene>
    <name evidence="8" type="ORF">HMPREF9336_01769</name>
</gene>
<dbReference type="HOGENOM" id="CLU_083873_3_1_11"/>
<dbReference type="Pfam" id="PF04138">
    <property type="entry name" value="GtrA_DPMS_TM"/>
    <property type="match status" value="1"/>
</dbReference>
<feature type="transmembrane region" description="Helical" evidence="6">
    <location>
        <begin position="52"/>
        <end position="68"/>
    </location>
</feature>
<feature type="domain" description="GtrA/DPMS transmembrane" evidence="7">
    <location>
        <begin position="24"/>
        <end position="143"/>
    </location>
</feature>
<dbReference type="Proteomes" id="UP000004816">
    <property type="component" value="Unassembled WGS sequence"/>
</dbReference>
<evidence type="ECO:0000313" key="8">
    <source>
        <dbReference type="EMBL" id="EFV13380.1"/>
    </source>
</evidence>
<proteinExistence type="inferred from homology"/>
<feature type="transmembrane region" description="Helical" evidence="6">
    <location>
        <begin position="89"/>
        <end position="114"/>
    </location>
</feature>
<dbReference type="PANTHER" id="PTHR38459">
    <property type="entry name" value="PROPHAGE BACTOPRENOL-LINKED GLUCOSE TRANSLOCASE HOMOLOG"/>
    <property type="match status" value="1"/>
</dbReference>
<evidence type="ECO:0000259" key="7">
    <source>
        <dbReference type="Pfam" id="PF04138"/>
    </source>
</evidence>
<dbReference type="InterPro" id="IPR051401">
    <property type="entry name" value="GtrA_CellWall_Glycosyl"/>
</dbReference>
<dbReference type="STRING" id="679197.HMPREF9336_01769"/>
<reference evidence="8 9" key="1">
    <citation type="journal article" date="2011" name="Stand. Genomic Sci.">
        <title>High quality draft genome sequence of Segniliparus rugosus CDC 945(T)= (ATCC BAA-974(T)).</title>
        <authorList>
            <person name="Earl A.M."/>
            <person name="Desjardins C.A."/>
            <person name="Fitzgerald M.G."/>
            <person name="Arachchi H.M."/>
            <person name="Zeng Q."/>
            <person name="Mehta T."/>
            <person name="Griggs A."/>
            <person name="Birren B.W."/>
            <person name="Toney N.C."/>
            <person name="Carr J."/>
            <person name="Posey J."/>
            <person name="Butler W.R."/>
        </authorList>
    </citation>
    <scope>NUCLEOTIDE SEQUENCE [LARGE SCALE GENOMIC DNA]</scope>
    <source>
        <strain evidence="9">ATCC BAA-974 / DSM 45345 / CCUG 50838 / CIP 108380 / JCM 13579 / CDC 945</strain>
    </source>
</reference>
<organism evidence="8 9">
    <name type="scientific">Segniliparus rugosus (strain ATCC BAA-974 / DSM 45345 / CCUG 50838 / CIP 108380 / JCM 13579 / CDC 945)</name>
    <dbReference type="NCBI Taxonomy" id="679197"/>
    <lineage>
        <taxon>Bacteria</taxon>
        <taxon>Bacillati</taxon>
        <taxon>Actinomycetota</taxon>
        <taxon>Actinomycetes</taxon>
        <taxon>Mycobacteriales</taxon>
        <taxon>Segniliparaceae</taxon>
        <taxon>Segniliparus</taxon>
    </lineage>
</organism>
<feature type="transmembrane region" description="Helical" evidence="6">
    <location>
        <begin position="120"/>
        <end position="142"/>
    </location>
</feature>